<dbReference type="EMBL" id="CP014332">
    <property type="protein sequence ID" value="APS42344.1"/>
    <property type="molecule type" value="Genomic_DNA"/>
</dbReference>
<protein>
    <submittedName>
        <fullName evidence="4">Methyltransferase</fullName>
    </submittedName>
</protein>
<keyword evidence="5" id="KW-1185">Reference proteome</keyword>
<keyword evidence="2 4" id="KW-0808">Transferase</keyword>
<dbReference type="KEGG" id="wjo:FOL01_1485"/>
<dbReference type="AlphaFoldDB" id="A0A1L6RCQ6"/>
<gene>
    <name evidence="4" type="ORF">FOL01_1485</name>
</gene>
<evidence type="ECO:0000313" key="5">
    <source>
        <dbReference type="Proteomes" id="UP000185473"/>
    </source>
</evidence>
<dbReference type="CDD" id="cd02440">
    <property type="entry name" value="AdoMet_MTases"/>
    <property type="match status" value="1"/>
</dbReference>
<evidence type="ECO:0000256" key="2">
    <source>
        <dbReference type="ARBA" id="ARBA00022679"/>
    </source>
</evidence>
<dbReference type="STRING" id="1631871.FOL01_1485"/>
<organism evidence="4 5">
    <name type="scientific">Weissella jogaejeotgali</name>
    <dbReference type="NCBI Taxonomy" id="1631871"/>
    <lineage>
        <taxon>Bacteria</taxon>
        <taxon>Bacillati</taxon>
        <taxon>Bacillota</taxon>
        <taxon>Bacilli</taxon>
        <taxon>Lactobacillales</taxon>
        <taxon>Lactobacillaceae</taxon>
        <taxon>Weissella</taxon>
    </lineage>
</organism>
<dbReference type="InterPro" id="IPR041698">
    <property type="entry name" value="Methyltransf_25"/>
</dbReference>
<dbReference type="Gene3D" id="3.40.50.150">
    <property type="entry name" value="Vaccinia Virus protein VP39"/>
    <property type="match status" value="1"/>
</dbReference>
<evidence type="ECO:0000256" key="1">
    <source>
        <dbReference type="ARBA" id="ARBA00022603"/>
    </source>
</evidence>
<evidence type="ECO:0000259" key="3">
    <source>
        <dbReference type="Pfam" id="PF13649"/>
    </source>
</evidence>
<name>A0A1L6RCQ6_9LACO</name>
<keyword evidence="1 4" id="KW-0489">Methyltransferase</keyword>
<dbReference type="Pfam" id="PF13649">
    <property type="entry name" value="Methyltransf_25"/>
    <property type="match status" value="1"/>
</dbReference>
<evidence type="ECO:0000313" key="4">
    <source>
        <dbReference type="EMBL" id="APS42344.1"/>
    </source>
</evidence>
<proteinExistence type="predicted"/>
<dbReference type="GO" id="GO:0032259">
    <property type="term" value="P:methylation"/>
    <property type="evidence" value="ECO:0007669"/>
    <property type="project" value="UniProtKB-KW"/>
</dbReference>
<dbReference type="OrthoDB" id="9811589at2"/>
<dbReference type="PANTHER" id="PTHR43861:SF1">
    <property type="entry name" value="TRANS-ACONITATE 2-METHYLTRANSFERASE"/>
    <property type="match status" value="1"/>
</dbReference>
<dbReference type="RefSeq" id="WP_075270093.1">
    <property type="nucleotide sequence ID" value="NZ_CP014332.1"/>
</dbReference>
<sequence>MNYQTFAKLYDDLFDEDAYADWQSYAQTHVHSKTGKLLELAGGAGRLAILLKQHGFEDVSVFDLSPEMLSLAAEHAEEAQVDLPLIEGDMREWSDLKQKYTTITSFADSFNYLANTKEVLATFKQVASHLEPNGQFLFDVISPWQTDVYYPGYMYNWHDEETAFMWSTYGIEDMPHTVEHELTFFVYNEDIDGYQQIQEIHTERTYDIETYQRLLKKAGFKDIQVSADFGRSEVTPESDRWFFSATKA</sequence>
<dbReference type="PANTHER" id="PTHR43861">
    <property type="entry name" value="TRANS-ACONITATE 2-METHYLTRANSFERASE-RELATED"/>
    <property type="match status" value="1"/>
</dbReference>
<accession>A0A1L6RCQ6</accession>
<dbReference type="Proteomes" id="UP000185473">
    <property type="component" value="Chromosome"/>
</dbReference>
<dbReference type="Gene3D" id="2.20.25.110">
    <property type="entry name" value="S-adenosyl-L-methionine-dependent methyltransferases"/>
    <property type="match status" value="1"/>
</dbReference>
<dbReference type="SUPFAM" id="SSF53335">
    <property type="entry name" value="S-adenosyl-L-methionine-dependent methyltransferases"/>
    <property type="match status" value="1"/>
</dbReference>
<dbReference type="InterPro" id="IPR029063">
    <property type="entry name" value="SAM-dependent_MTases_sf"/>
</dbReference>
<feature type="domain" description="Methyltransferase" evidence="3">
    <location>
        <begin position="38"/>
        <end position="134"/>
    </location>
</feature>
<dbReference type="GO" id="GO:0008168">
    <property type="term" value="F:methyltransferase activity"/>
    <property type="evidence" value="ECO:0007669"/>
    <property type="project" value="UniProtKB-KW"/>
</dbReference>
<reference evidence="4 5" key="1">
    <citation type="submission" date="2016-02" db="EMBL/GenBank/DDBJ databases">
        <title>Complete Genome Sequence of Weissella jogaejeotgali FOL01.</title>
        <authorList>
            <person name="Lee J.-H."/>
            <person name="Ku H.-J."/>
        </authorList>
    </citation>
    <scope>NUCLEOTIDE SEQUENCE [LARGE SCALE GENOMIC DNA]</scope>
    <source>
        <strain evidence="4 5">FOL01</strain>
    </source>
</reference>